<dbReference type="Proteomes" id="UP000707352">
    <property type="component" value="Unassembled WGS sequence"/>
</dbReference>
<keyword evidence="1" id="KW-0732">Signal</keyword>
<accession>A0ABX0VBF7</accession>
<evidence type="ECO:0000256" key="1">
    <source>
        <dbReference type="SAM" id="SignalP"/>
    </source>
</evidence>
<feature type="chain" id="PRO_5046246270" description="Porin" evidence="1">
    <location>
        <begin position="21"/>
        <end position="105"/>
    </location>
</feature>
<dbReference type="EMBL" id="JAATJS010000003">
    <property type="protein sequence ID" value="NIX77174.1"/>
    <property type="molecule type" value="Genomic_DNA"/>
</dbReference>
<organism evidence="2 3">
    <name type="scientific">Microvirga terricola</name>
    <dbReference type="NCBI Taxonomy" id="2719797"/>
    <lineage>
        <taxon>Bacteria</taxon>
        <taxon>Pseudomonadati</taxon>
        <taxon>Pseudomonadota</taxon>
        <taxon>Alphaproteobacteria</taxon>
        <taxon>Hyphomicrobiales</taxon>
        <taxon>Methylobacteriaceae</taxon>
        <taxon>Microvirga</taxon>
    </lineage>
</organism>
<gene>
    <name evidence="2" type="ORF">HB375_11205</name>
</gene>
<sequence>MRRLLALGLSSLALGSQAEAAPLERAPQAAPQFSPCPPGFSVLQDRTTCVRISGRVQADAVMGSAPTRGFSSVGMQARGRVQLDVRKQTEYGPLRAVIRAEGQTR</sequence>
<evidence type="ECO:0000313" key="3">
    <source>
        <dbReference type="Proteomes" id="UP000707352"/>
    </source>
</evidence>
<proteinExistence type="predicted"/>
<name>A0ABX0VBF7_9HYPH</name>
<protein>
    <recommendedName>
        <fullName evidence="4">Porin</fullName>
    </recommendedName>
</protein>
<feature type="signal peptide" evidence="1">
    <location>
        <begin position="1"/>
        <end position="20"/>
    </location>
</feature>
<dbReference type="RefSeq" id="WP_167673057.1">
    <property type="nucleotide sequence ID" value="NZ_JAATJS010000003.1"/>
</dbReference>
<evidence type="ECO:0000313" key="2">
    <source>
        <dbReference type="EMBL" id="NIX77174.1"/>
    </source>
</evidence>
<evidence type="ECO:0008006" key="4">
    <source>
        <dbReference type="Google" id="ProtNLM"/>
    </source>
</evidence>
<reference evidence="2 3" key="1">
    <citation type="submission" date="2020-03" db="EMBL/GenBank/DDBJ databases">
        <title>The genome sequence of Microvirga sp. c23x22.</title>
        <authorList>
            <person name="Zhang X."/>
        </authorList>
    </citation>
    <scope>NUCLEOTIDE SEQUENCE [LARGE SCALE GENOMIC DNA]</scope>
    <source>
        <strain evidence="3">c23x22</strain>
    </source>
</reference>
<keyword evidence="3" id="KW-1185">Reference proteome</keyword>
<comment type="caution">
    <text evidence="2">The sequence shown here is derived from an EMBL/GenBank/DDBJ whole genome shotgun (WGS) entry which is preliminary data.</text>
</comment>